<dbReference type="Gene3D" id="6.10.340.10">
    <property type="match status" value="1"/>
</dbReference>
<dbReference type="SMART" id="SM00304">
    <property type="entry name" value="HAMP"/>
    <property type="match status" value="1"/>
</dbReference>
<feature type="coiled-coil region" evidence="8">
    <location>
        <begin position="462"/>
        <end position="489"/>
    </location>
</feature>
<evidence type="ECO:0000259" key="11">
    <source>
        <dbReference type="PROSITE" id="PS50885"/>
    </source>
</evidence>
<dbReference type="PANTHER" id="PTHR32089:SF119">
    <property type="entry name" value="METHYL-ACCEPTING CHEMOTAXIS PROTEIN CTPL"/>
    <property type="match status" value="1"/>
</dbReference>
<dbReference type="Gene3D" id="1.10.287.950">
    <property type="entry name" value="Methyl-accepting chemotaxis protein"/>
    <property type="match status" value="1"/>
</dbReference>
<name>A0ABT7SL41_9GAMM</name>
<feature type="domain" description="Methyl-accepting transducer" evidence="10">
    <location>
        <begin position="391"/>
        <end position="627"/>
    </location>
</feature>
<dbReference type="Proteomes" id="UP001241056">
    <property type="component" value="Unassembled WGS sequence"/>
</dbReference>
<dbReference type="CDD" id="cd11386">
    <property type="entry name" value="MCP_signal"/>
    <property type="match status" value="1"/>
</dbReference>
<dbReference type="InterPro" id="IPR003660">
    <property type="entry name" value="HAMP_dom"/>
</dbReference>
<evidence type="ECO:0000256" key="9">
    <source>
        <dbReference type="SAM" id="Phobius"/>
    </source>
</evidence>
<dbReference type="SUPFAM" id="SSF58104">
    <property type="entry name" value="Methyl-accepting chemotaxis protein (MCP) signaling domain"/>
    <property type="match status" value="1"/>
</dbReference>
<organism evidence="12 13">
    <name type="scientific">Thiopseudomonas acetoxidans</name>
    <dbReference type="NCBI Taxonomy" id="3041622"/>
    <lineage>
        <taxon>Bacteria</taxon>
        <taxon>Pseudomonadati</taxon>
        <taxon>Pseudomonadota</taxon>
        <taxon>Gammaproteobacteria</taxon>
        <taxon>Pseudomonadales</taxon>
        <taxon>Pseudomonadaceae</taxon>
        <taxon>Thiopseudomonas</taxon>
    </lineage>
</organism>
<evidence type="ECO:0000256" key="8">
    <source>
        <dbReference type="SAM" id="Coils"/>
    </source>
</evidence>
<evidence type="ECO:0000256" key="1">
    <source>
        <dbReference type="ARBA" id="ARBA00004141"/>
    </source>
</evidence>
<dbReference type="RefSeq" id="WP_289409520.1">
    <property type="nucleotide sequence ID" value="NZ_JAUCDY010000001.1"/>
</dbReference>
<comment type="subcellular location">
    <subcellularLocation>
        <location evidence="1">Membrane</location>
        <topology evidence="1">Multi-pass membrane protein</topology>
    </subcellularLocation>
</comment>
<sequence length="663" mass="73237">MRFNNLKLSHKLILNLVLPLLGLAFLAGFVMNQQMQSWQTASNVEQLSALSNHAAAALQHLQRERGRSASFLGSAGSRFSQELQEQQTQTDQQISKLNQYLQDHDTQVFGQQFTDTWQNVLDELALLPQQRSQILALQISADQAIEFYSQLNAKLINATLTLTQIEASAQISNIAAAYTQALHASENAGTERAILSAVFSSKELSFDNLRAVLRLMAQQALHTKQFIERANAEQQLYIEQKLSQPVILQVEQAREQAIQSANTGVFVTETADWFAMSTEKINILHEIAHYFSQELGKHTTALLHTTQQQFIFTLIMCLAIFFSAGLFSYWLSRQLVQQIHCLQSSIENIEQQNNLSLRAPVNSTDEIGRTSQIFNQMLEKFQTTIKQMHQSALQVASTAEELSATTVQTNQGMLQNRQETELTVVAMNQMSANVQEVAQNTAQAALAAQEVEEQSQASNKVSHDALDNISNLEQEIKNAEQVVRGLAKSSQKISTVMDVIRGIAEQTNLLALNAAIEAARAGEAGRGFAVVASEVRSLANSTHESTLEIQNLINSLQSGVTEAVEVMQQASNHALYSVELVENSVQLQNNAAQNLITVTTMNAQIATATEQQRAVTEEINHNIVSIGQVTEQTATSTEQVAIASEDLAKLASQMQAMVERFKV</sequence>
<evidence type="ECO:0000256" key="6">
    <source>
        <dbReference type="ARBA" id="ARBA00029447"/>
    </source>
</evidence>
<evidence type="ECO:0000256" key="4">
    <source>
        <dbReference type="ARBA" id="ARBA00023136"/>
    </source>
</evidence>
<dbReference type="InterPro" id="IPR013587">
    <property type="entry name" value="Nitrate/nitrite_sensing"/>
</dbReference>
<accession>A0ABT7SL41</accession>
<protein>
    <submittedName>
        <fullName evidence="12">Methyl-accepting chemotaxis protein</fullName>
    </submittedName>
</protein>
<keyword evidence="3 9" id="KW-1133">Transmembrane helix</keyword>
<keyword evidence="8" id="KW-0175">Coiled coil</keyword>
<evidence type="ECO:0000313" key="13">
    <source>
        <dbReference type="Proteomes" id="UP001241056"/>
    </source>
</evidence>
<comment type="similarity">
    <text evidence="6">Belongs to the methyl-accepting chemotaxis (MCP) protein family.</text>
</comment>
<dbReference type="EMBL" id="JAUCDY010000001">
    <property type="protein sequence ID" value="MDM7856890.1"/>
    <property type="molecule type" value="Genomic_DNA"/>
</dbReference>
<evidence type="ECO:0000259" key="10">
    <source>
        <dbReference type="PROSITE" id="PS50111"/>
    </source>
</evidence>
<keyword evidence="2 9" id="KW-0812">Transmembrane</keyword>
<evidence type="ECO:0000256" key="5">
    <source>
        <dbReference type="ARBA" id="ARBA00023224"/>
    </source>
</evidence>
<keyword evidence="13" id="KW-1185">Reference proteome</keyword>
<evidence type="ECO:0000313" key="12">
    <source>
        <dbReference type="EMBL" id="MDM7856890.1"/>
    </source>
</evidence>
<dbReference type="Pfam" id="PF00672">
    <property type="entry name" value="HAMP"/>
    <property type="match status" value="1"/>
</dbReference>
<feature type="transmembrane region" description="Helical" evidence="9">
    <location>
        <begin position="12"/>
        <end position="31"/>
    </location>
</feature>
<dbReference type="Pfam" id="PF00015">
    <property type="entry name" value="MCPsignal"/>
    <property type="match status" value="1"/>
</dbReference>
<evidence type="ECO:0000256" key="3">
    <source>
        <dbReference type="ARBA" id="ARBA00022989"/>
    </source>
</evidence>
<gene>
    <name evidence="12" type="ORF">QEZ41_01145</name>
</gene>
<dbReference type="PROSITE" id="PS50111">
    <property type="entry name" value="CHEMOTAXIS_TRANSDUC_2"/>
    <property type="match status" value="1"/>
</dbReference>
<feature type="transmembrane region" description="Helical" evidence="9">
    <location>
        <begin position="310"/>
        <end position="331"/>
    </location>
</feature>
<feature type="domain" description="HAMP" evidence="11">
    <location>
        <begin position="333"/>
        <end position="386"/>
    </location>
</feature>
<evidence type="ECO:0000256" key="2">
    <source>
        <dbReference type="ARBA" id="ARBA00022692"/>
    </source>
</evidence>
<dbReference type="InterPro" id="IPR004089">
    <property type="entry name" value="MCPsignal_dom"/>
</dbReference>
<comment type="caution">
    <text evidence="12">The sequence shown here is derived from an EMBL/GenBank/DDBJ whole genome shotgun (WGS) entry which is preliminary data.</text>
</comment>
<keyword evidence="5 7" id="KW-0807">Transducer</keyword>
<keyword evidence="4 9" id="KW-0472">Membrane</keyword>
<dbReference type="SMART" id="SM00283">
    <property type="entry name" value="MA"/>
    <property type="match status" value="1"/>
</dbReference>
<evidence type="ECO:0000256" key="7">
    <source>
        <dbReference type="PROSITE-ProRule" id="PRU00284"/>
    </source>
</evidence>
<reference evidence="12 13" key="1">
    <citation type="submission" date="2023-06" db="EMBL/GenBank/DDBJ databases">
        <title>Thiopseudomonas sp. CY1220 draft genome sequence.</title>
        <authorList>
            <person name="Zhao G."/>
            <person name="An M."/>
        </authorList>
    </citation>
    <scope>NUCLEOTIDE SEQUENCE [LARGE SCALE GENOMIC DNA]</scope>
    <source>
        <strain evidence="12 13">CY1220</strain>
    </source>
</reference>
<proteinExistence type="inferred from homology"/>
<dbReference type="Pfam" id="PF08376">
    <property type="entry name" value="NIT"/>
    <property type="match status" value="1"/>
</dbReference>
<dbReference type="CDD" id="cd06225">
    <property type="entry name" value="HAMP"/>
    <property type="match status" value="1"/>
</dbReference>
<dbReference type="PROSITE" id="PS50885">
    <property type="entry name" value="HAMP"/>
    <property type="match status" value="1"/>
</dbReference>
<dbReference type="PANTHER" id="PTHR32089">
    <property type="entry name" value="METHYL-ACCEPTING CHEMOTAXIS PROTEIN MCPB"/>
    <property type="match status" value="1"/>
</dbReference>